<dbReference type="InterPro" id="IPR028846">
    <property type="entry name" value="Recoverin"/>
</dbReference>
<keyword evidence="2" id="KW-0677">Repeat</keyword>
<evidence type="ECO:0000259" key="4">
    <source>
        <dbReference type="PROSITE" id="PS50222"/>
    </source>
</evidence>
<keyword evidence="6" id="KW-1185">Reference proteome</keyword>
<dbReference type="PROSITE" id="PS00018">
    <property type="entry name" value="EF_HAND_1"/>
    <property type="match status" value="3"/>
</dbReference>
<dbReference type="PRINTS" id="PR00450">
    <property type="entry name" value="RECOVERIN"/>
</dbReference>
<evidence type="ECO:0000313" key="6">
    <source>
        <dbReference type="Proteomes" id="UP000663870"/>
    </source>
</evidence>
<dbReference type="PANTHER" id="PTHR23055">
    <property type="entry name" value="CALCIUM BINDING PROTEINS"/>
    <property type="match status" value="1"/>
</dbReference>
<dbReference type="Pfam" id="PF13499">
    <property type="entry name" value="EF-hand_7"/>
    <property type="match status" value="1"/>
</dbReference>
<comment type="caution">
    <text evidence="5">The sequence shown here is derived from an EMBL/GenBank/DDBJ whole genome shotgun (WGS) entry which is preliminary data.</text>
</comment>
<proteinExistence type="predicted"/>
<gene>
    <name evidence="5" type="ORF">JXQ802_LOCUS570</name>
</gene>
<dbReference type="Proteomes" id="UP000663870">
    <property type="component" value="Unassembled WGS sequence"/>
</dbReference>
<sequence>MGNQQQHQLEEDLSLNDYRYLMKQTHLTPHVIQGWYREFLTVCPNGQLNKHQFIKFYKDLENSSIKNVEAITENVFQAFDHNGNQRIDFKEFLIAYALTSIGEPHDKLQYAFSLFDTDHSQTIEPTEMIELLKKLFTITQNKISDNSPECVAYDIFRTLDLDHNQSLSKDEFINGCLQNTAIRCLLSPFESNYPPKD</sequence>
<dbReference type="GO" id="GO:0005509">
    <property type="term" value="F:calcium ion binding"/>
    <property type="evidence" value="ECO:0007669"/>
    <property type="project" value="InterPro"/>
</dbReference>
<dbReference type="InterPro" id="IPR018247">
    <property type="entry name" value="EF_Hand_1_Ca_BS"/>
</dbReference>
<evidence type="ECO:0000313" key="5">
    <source>
        <dbReference type="EMBL" id="CAF0732047.1"/>
    </source>
</evidence>
<dbReference type="InterPro" id="IPR011992">
    <property type="entry name" value="EF-hand-dom_pair"/>
</dbReference>
<evidence type="ECO:0000256" key="2">
    <source>
        <dbReference type="ARBA" id="ARBA00022737"/>
    </source>
</evidence>
<reference evidence="5" key="1">
    <citation type="submission" date="2021-02" db="EMBL/GenBank/DDBJ databases">
        <authorList>
            <person name="Nowell W R."/>
        </authorList>
    </citation>
    <scope>NUCLEOTIDE SEQUENCE</scope>
</reference>
<dbReference type="PANTHER" id="PTHR23055:SF69">
    <property type="entry name" value="NEURONAL CALCIUM SENSOR 2"/>
    <property type="match status" value="1"/>
</dbReference>
<dbReference type="AlphaFoldDB" id="A0A813N5A8"/>
<dbReference type="SMART" id="SM00054">
    <property type="entry name" value="EFh"/>
    <property type="match status" value="3"/>
</dbReference>
<dbReference type="Gene3D" id="1.10.238.10">
    <property type="entry name" value="EF-hand"/>
    <property type="match status" value="1"/>
</dbReference>
<dbReference type="InterPro" id="IPR002048">
    <property type="entry name" value="EF_hand_dom"/>
</dbReference>
<keyword evidence="3" id="KW-0106">Calcium</keyword>
<feature type="domain" description="EF-hand" evidence="4">
    <location>
        <begin position="103"/>
        <end position="138"/>
    </location>
</feature>
<dbReference type="PROSITE" id="PS50222">
    <property type="entry name" value="EF_HAND_2"/>
    <property type="match status" value="2"/>
</dbReference>
<evidence type="ECO:0000256" key="3">
    <source>
        <dbReference type="ARBA" id="ARBA00022837"/>
    </source>
</evidence>
<evidence type="ECO:0000256" key="1">
    <source>
        <dbReference type="ARBA" id="ARBA00022723"/>
    </source>
</evidence>
<name>A0A813N5A8_9BILA</name>
<protein>
    <recommendedName>
        <fullName evidence="4">EF-hand domain-containing protein</fullName>
    </recommendedName>
</protein>
<keyword evidence="1" id="KW-0479">Metal-binding</keyword>
<dbReference type="EMBL" id="CAJNOL010000006">
    <property type="protein sequence ID" value="CAF0732047.1"/>
    <property type="molecule type" value="Genomic_DNA"/>
</dbReference>
<organism evidence="5 6">
    <name type="scientific">Rotaria sordida</name>
    <dbReference type="NCBI Taxonomy" id="392033"/>
    <lineage>
        <taxon>Eukaryota</taxon>
        <taxon>Metazoa</taxon>
        <taxon>Spiralia</taxon>
        <taxon>Gnathifera</taxon>
        <taxon>Rotifera</taxon>
        <taxon>Eurotatoria</taxon>
        <taxon>Bdelloidea</taxon>
        <taxon>Philodinida</taxon>
        <taxon>Philodinidae</taxon>
        <taxon>Rotaria</taxon>
    </lineage>
</organism>
<feature type="domain" description="EF-hand" evidence="4">
    <location>
        <begin position="67"/>
        <end position="102"/>
    </location>
</feature>
<dbReference type="CDD" id="cd00051">
    <property type="entry name" value="EFh"/>
    <property type="match status" value="2"/>
</dbReference>
<accession>A0A813N5A8</accession>
<dbReference type="SUPFAM" id="SSF47473">
    <property type="entry name" value="EF-hand"/>
    <property type="match status" value="1"/>
</dbReference>